<dbReference type="CDD" id="cd02440">
    <property type="entry name" value="AdoMet_MTases"/>
    <property type="match status" value="1"/>
</dbReference>
<dbReference type="InterPro" id="IPR013216">
    <property type="entry name" value="Methyltransf_11"/>
</dbReference>
<evidence type="ECO:0000313" key="3">
    <source>
        <dbReference type="Proteomes" id="UP001519460"/>
    </source>
</evidence>
<evidence type="ECO:0000259" key="1">
    <source>
        <dbReference type="Pfam" id="PF08241"/>
    </source>
</evidence>
<dbReference type="AlphaFoldDB" id="A0ABD0J0U7"/>
<dbReference type="Pfam" id="PF08241">
    <property type="entry name" value="Methyltransf_11"/>
    <property type="match status" value="1"/>
</dbReference>
<dbReference type="Gene3D" id="3.40.50.150">
    <property type="entry name" value="Vaccinia Virus protein VP39"/>
    <property type="match status" value="1"/>
</dbReference>
<organism evidence="2 3">
    <name type="scientific">Batillaria attramentaria</name>
    <dbReference type="NCBI Taxonomy" id="370345"/>
    <lineage>
        <taxon>Eukaryota</taxon>
        <taxon>Metazoa</taxon>
        <taxon>Spiralia</taxon>
        <taxon>Lophotrochozoa</taxon>
        <taxon>Mollusca</taxon>
        <taxon>Gastropoda</taxon>
        <taxon>Caenogastropoda</taxon>
        <taxon>Sorbeoconcha</taxon>
        <taxon>Cerithioidea</taxon>
        <taxon>Batillariidae</taxon>
        <taxon>Batillaria</taxon>
    </lineage>
</organism>
<reference evidence="2 3" key="1">
    <citation type="journal article" date="2023" name="Sci. Data">
        <title>Genome assembly of the Korean intertidal mud-creeper Batillaria attramentaria.</title>
        <authorList>
            <person name="Patra A.K."/>
            <person name="Ho P.T."/>
            <person name="Jun S."/>
            <person name="Lee S.J."/>
            <person name="Kim Y."/>
            <person name="Won Y.J."/>
        </authorList>
    </citation>
    <scope>NUCLEOTIDE SEQUENCE [LARGE SCALE GENOMIC DNA]</scope>
    <source>
        <strain evidence="2">Wonlab-2016</strain>
    </source>
</reference>
<accession>A0ABD0J0U7</accession>
<dbReference type="SUPFAM" id="SSF53335">
    <property type="entry name" value="S-adenosyl-L-methionine-dependent methyltransferases"/>
    <property type="match status" value="1"/>
</dbReference>
<dbReference type="Proteomes" id="UP001519460">
    <property type="component" value="Unassembled WGS sequence"/>
</dbReference>
<evidence type="ECO:0000313" key="2">
    <source>
        <dbReference type="EMBL" id="KAK7446247.1"/>
    </source>
</evidence>
<dbReference type="InterPro" id="IPR029063">
    <property type="entry name" value="SAM-dependent_MTases_sf"/>
</dbReference>
<gene>
    <name evidence="2" type="ORF">BaRGS_00040276</name>
</gene>
<sequence>MAEDILQKFARTKELNDEDAFEADARAKRPGITRAEATDYYNQVAMDLYEEYLNPRRYRGPVIAAEAVADFFPQERDSKLILDFAAGTGFVGEELSKRGFKRLHCLEPSRGMLDVAVRKGIYLKEFCYMYDCAVCSGGFGEAAVPVVGLRELVRIVKPGGLVCFLVSEEYLTEVVEYRDRLEPLLAEMEQAGMWRRLSRIVAPGYYFDLPAVIFQYVVC</sequence>
<name>A0ABD0J0U7_9CAEN</name>
<proteinExistence type="predicted"/>
<keyword evidence="3" id="KW-1185">Reference proteome</keyword>
<comment type="caution">
    <text evidence="2">The sequence shown here is derived from an EMBL/GenBank/DDBJ whole genome shotgun (WGS) entry which is preliminary data.</text>
</comment>
<protein>
    <recommendedName>
        <fullName evidence="1">Methyltransferase type 11 domain-containing protein</fullName>
    </recommendedName>
</protein>
<dbReference type="EMBL" id="JACVVK020000784">
    <property type="protein sequence ID" value="KAK7446247.1"/>
    <property type="molecule type" value="Genomic_DNA"/>
</dbReference>
<feature type="domain" description="Methyltransferase type 11" evidence="1">
    <location>
        <begin position="82"/>
        <end position="164"/>
    </location>
</feature>